<dbReference type="AlphaFoldDB" id="A0A8H4WXE0"/>
<dbReference type="SMART" id="SM00822">
    <property type="entry name" value="PKS_KR"/>
    <property type="match status" value="1"/>
</dbReference>
<dbReference type="PRINTS" id="PR00081">
    <property type="entry name" value="GDHRDH"/>
</dbReference>
<dbReference type="Pfam" id="PF13561">
    <property type="entry name" value="adh_short_C2"/>
    <property type="match status" value="1"/>
</dbReference>
<dbReference type="InterPro" id="IPR036291">
    <property type="entry name" value="NAD(P)-bd_dom_sf"/>
</dbReference>
<comment type="caution">
    <text evidence="4">The sequence shown here is derived from an EMBL/GenBank/DDBJ whole genome shotgun (WGS) entry which is preliminary data.</text>
</comment>
<dbReference type="FunFam" id="3.40.50.720:FF:000084">
    <property type="entry name" value="Short-chain dehydrogenase reductase"/>
    <property type="match status" value="1"/>
</dbReference>
<dbReference type="PRINTS" id="PR00080">
    <property type="entry name" value="SDRFAMILY"/>
</dbReference>
<dbReference type="InterPro" id="IPR020904">
    <property type="entry name" value="Sc_DH/Rdtase_CS"/>
</dbReference>
<sequence length="986" mass="110451">MDVPGYALITGGASGIGRACARAFARDGSAGIALIDLNLESLQIVKSEIEKEHLSPKKDFKIEIYSADVTDENRINGIVTDVAEKYGRIDYVVNAAGIAMKHQGGAAFAHTADWNRVVSINLTGTFFVLRATAQVMLKQEPIRSSINGRELQRGSIVNFSSIQGVVGIPLSTSYTAAKHAIIGLTRSASEDYAKEGLRINAICPGYTETPMTTKNPEVLKAMQERITTAVPMQRMGAPEEIADGVLYLSGGRSSFVTGSALVVDGGYTQRDELSQIPVPCLEPSQPFQPKATFLHVLQSYSQHHIKNIGADRGHQFFILNLKPSARVMSVNGEVSAAIYKPLDNKRQEIRLLTLLPSEDKDANIRCTISHAVLNSPSENPAYEALSYVWGVPDFSEPIILNGHTFFITPSLKYILSCLRQRDDQLRIIWIDAICINQSDIEERGHQVALMREIYSNCQRDIAWLDPMIGKKDVNFHELYSLLDLEEEEKWVKDGMNLMREIAEKNPQTLKELQDQYREGCYCLLTNSQRMLAAVFREPEIWRRLWVMQELSLAPRLTLMSRDGELSWDVLKNLFKDEPYFDAFHMGGEGSHYHLYFKDFSEVFVPIKLIEDQRRLISQGNGSELMDVLVRFREMESTDPRDKIFGLLGLVTDDHGIKVDYLMSVPELYQQATVSLINLAGNLDILCQNPFERVEGPTALCCANWNEGLHHRLPSWVAEYDSQCRQCVPMLFAQRDIFNAGIKNCETPCQLVGPREDILVTKGAILGTVAPILQGDKHLEAFDVMILYLGKDALEKPQKHLYAPKVGGKEISTGETAIRAFWRTMVKDCTLPPRMRRLRQPEIERLDVENQGTLKDGWNTLQTYRLDLGNRYSRSAFSYQPADDQDLTKLDTEGQTSHHYSSASFMFAVTDNGLFLATRFAAKEGDVVAVIDGGKVPLVLRKVDSRDGVEGGLYMIVGSTYVHGFMDGEAEVGVSKGWLEKREILIA</sequence>
<dbReference type="InterPro" id="IPR052895">
    <property type="entry name" value="HetReg/Transcr_Mod"/>
</dbReference>
<reference evidence="4" key="2">
    <citation type="submission" date="2020-05" db="EMBL/GenBank/DDBJ databases">
        <authorList>
            <person name="Kim H.-S."/>
            <person name="Proctor R.H."/>
            <person name="Brown D.W."/>
        </authorList>
    </citation>
    <scope>NUCLEOTIDE SEQUENCE</scope>
    <source>
        <strain evidence="4">NRRL 45417</strain>
    </source>
</reference>
<dbReference type="Pfam" id="PF26639">
    <property type="entry name" value="Het-6_barrel"/>
    <property type="match status" value="1"/>
</dbReference>
<name>A0A8H4WXE0_9HYPO</name>
<dbReference type="SUPFAM" id="SSF51735">
    <property type="entry name" value="NAD(P)-binding Rossmann-fold domains"/>
    <property type="match status" value="1"/>
</dbReference>
<evidence type="ECO:0000313" key="4">
    <source>
        <dbReference type="EMBL" id="KAF4953540.1"/>
    </source>
</evidence>
<dbReference type="InterPro" id="IPR010730">
    <property type="entry name" value="HET"/>
</dbReference>
<dbReference type="Pfam" id="PF06985">
    <property type="entry name" value="HET"/>
    <property type="match status" value="1"/>
</dbReference>
<evidence type="ECO:0000259" key="3">
    <source>
        <dbReference type="SMART" id="SM00822"/>
    </source>
</evidence>
<protein>
    <recommendedName>
        <fullName evidence="3">Ketoreductase domain-containing protein</fullName>
    </recommendedName>
</protein>
<proteinExistence type="predicted"/>
<dbReference type="InterPro" id="IPR002347">
    <property type="entry name" value="SDR_fam"/>
</dbReference>
<evidence type="ECO:0000256" key="1">
    <source>
        <dbReference type="ARBA" id="ARBA00022857"/>
    </source>
</evidence>
<dbReference type="PANTHER" id="PTHR24148">
    <property type="entry name" value="ANKYRIN REPEAT DOMAIN-CONTAINING PROTEIN 39 HOMOLOG-RELATED"/>
    <property type="match status" value="1"/>
</dbReference>
<organism evidence="4 5">
    <name type="scientific">Fusarium gaditjirri</name>
    <dbReference type="NCBI Taxonomy" id="282569"/>
    <lineage>
        <taxon>Eukaryota</taxon>
        <taxon>Fungi</taxon>
        <taxon>Dikarya</taxon>
        <taxon>Ascomycota</taxon>
        <taxon>Pezizomycotina</taxon>
        <taxon>Sordariomycetes</taxon>
        <taxon>Hypocreomycetidae</taxon>
        <taxon>Hypocreales</taxon>
        <taxon>Nectriaceae</taxon>
        <taxon>Fusarium</taxon>
        <taxon>Fusarium nisikadoi species complex</taxon>
    </lineage>
</organism>
<feature type="domain" description="Ketoreductase" evidence="3">
    <location>
        <begin position="5"/>
        <end position="205"/>
    </location>
</feature>
<dbReference type="CDD" id="cd05233">
    <property type="entry name" value="SDR_c"/>
    <property type="match status" value="1"/>
</dbReference>
<dbReference type="PROSITE" id="PS00061">
    <property type="entry name" value="ADH_SHORT"/>
    <property type="match status" value="1"/>
</dbReference>
<dbReference type="Gene3D" id="3.40.50.720">
    <property type="entry name" value="NAD(P)-binding Rossmann-like Domain"/>
    <property type="match status" value="1"/>
</dbReference>
<dbReference type="EMBL" id="JABFAI010000135">
    <property type="protein sequence ID" value="KAF4953540.1"/>
    <property type="molecule type" value="Genomic_DNA"/>
</dbReference>
<dbReference type="GO" id="GO:0016491">
    <property type="term" value="F:oxidoreductase activity"/>
    <property type="evidence" value="ECO:0007669"/>
    <property type="project" value="UniProtKB-KW"/>
</dbReference>
<dbReference type="InterPro" id="IPR057326">
    <property type="entry name" value="KR_dom"/>
</dbReference>
<keyword evidence="1" id="KW-0521">NADP</keyword>
<dbReference type="Proteomes" id="UP000604273">
    <property type="component" value="Unassembled WGS sequence"/>
</dbReference>
<dbReference type="PANTHER" id="PTHR24148:SF77">
    <property type="entry name" value="HETEROKARYON INCOMPATIBILITY DOMAIN-CONTAINING PROTEIN"/>
    <property type="match status" value="1"/>
</dbReference>
<gene>
    <name evidence="4" type="ORF">FGADI_5875</name>
</gene>
<keyword evidence="5" id="KW-1185">Reference proteome</keyword>
<reference evidence="4" key="1">
    <citation type="journal article" date="2020" name="BMC Genomics">
        <title>Correction to: Identification and distribution of gene clusters required for synthesis of sphingolipid metabolism inhibitors in diverse species of the filamentous fungus Fusarium.</title>
        <authorList>
            <person name="Kim H.S."/>
            <person name="Lohmar J.M."/>
            <person name="Busman M."/>
            <person name="Brown D.W."/>
            <person name="Naumann T.A."/>
            <person name="Divon H.H."/>
            <person name="Lysoe E."/>
            <person name="Uhlig S."/>
            <person name="Proctor R.H."/>
        </authorList>
    </citation>
    <scope>NUCLEOTIDE SEQUENCE</scope>
    <source>
        <strain evidence="4">NRRL 45417</strain>
    </source>
</reference>
<evidence type="ECO:0000313" key="5">
    <source>
        <dbReference type="Proteomes" id="UP000604273"/>
    </source>
</evidence>
<accession>A0A8H4WXE0</accession>
<evidence type="ECO:0000256" key="2">
    <source>
        <dbReference type="ARBA" id="ARBA00023002"/>
    </source>
</evidence>
<keyword evidence="2" id="KW-0560">Oxidoreductase</keyword>
<dbReference type="OrthoDB" id="3477286at2759"/>